<dbReference type="InterPro" id="IPR027417">
    <property type="entry name" value="P-loop_NTPase"/>
</dbReference>
<accession>A0A2M9H6N4</accession>
<protein>
    <submittedName>
        <fullName evidence="3">ATPase</fullName>
    </submittedName>
</protein>
<dbReference type="EMBL" id="PEBI01000005">
    <property type="protein sequence ID" value="PJM72479.1"/>
    <property type="molecule type" value="Genomic_DNA"/>
</dbReference>
<dbReference type="SUPFAM" id="SSF52540">
    <property type="entry name" value="P-loop containing nucleoside triphosphate hydrolases"/>
    <property type="match status" value="1"/>
</dbReference>
<dbReference type="AlphaFoldDB" id="A0A2M9H6N4"/>
<gene>
    <name evidence="3" type="ORF">CS006_10155</name>
</gene>
<dbReference type="PANTHER" id="PTHR33295:SF7">
    <property type="entry name" value="ATPASE"/>
    <property type="match status" value="1"/>
</dbReference>
<dbReference type="InterPro" id="IPR025420">
    <property type="entry name" value="DUF4143"/>
</dbReference>
<name>A0A2M9H6N4_9BIFI</name>
<dbReference type="InterPro" id="IPR041682">
    <property type="entry name" value="AAA_14"/>
</dbReference>
<comment type="caution">
    <text evidence="3">The sequence shown here is derived from an EMBL/GenBank/DDBJ whole genome shotgun (WGS) entry which is preliminary data.</text>
</comment>
<organism evidence="3 4">
    <name type="scientific">Bifidobacterium primatium</name>
    <dbReference type="NCBI Taxonomy" id="2045438"/>
    <lineage>
        <taxon>Bacteria</taxon>
        <taxon>Bacillati</taxon>
        <taxon>Actinomycetota</taxon>
        <taxon>Actinomycetes</taxon>
        <taxon>Bifidobacteriales</taxon>
        <taxon>Bifidobacteriaceae</taxon>
        <taxon>Bifidobacterium</taxon>
    </lineage>
</organism>
<keyword evidence="4" id="KW-1185">Reference proteome</keyword>
<evidence type="ECO:0000313" key="4">
    <source>
        <dbReference type="Proteomes" id="UP000229095"/>
    </source>
</evidence>
<dbReference type="PANTHER" id="PTHR33295">
    <property type="entry name" value="ATPASE"/>
    <property type="match status" value="1"/>
</dbReference>
<dbReference type="OrthoDB" id="9804306at2"/>
<sequence>MHRNMMKRLAEWKNAPSHKPLLVYGARQTGKTYLLNEFAKTEFANDYVRFDLERDGRARQAFEQDLEPRTLIRRLSQISGMRIAPEHTLLFLDEIQASNRALASLKYFQEDMPQLAVVAAGSLLGVAVNQQGFTAPVGKVQTLTLRPMNFAEFLDALGEGALVAEIRESYHSGESFYLHDEMMSRFWQYLLVGGMPEAVSEYARSGSFDAVRALQMDILDLYSADMAKYASPVETARIRDTWNSIPAQLAKENHKFQYKLVRSGGRASVYAPAISWLLSAGLVERCVRVSSGQLPLAMHEDAAAFKIYMGDTGLLSARSELRQDMVMDVERRRRVDLGGVVENYVAQSMCANGVPLRYWTSGATAEVDFVMQMNDSAAGVPVEVKSSDNTRSRSLSVYRGKYEPDEALRLSTKNFGVDNGVRSVPLYAAFCVGE</sequence>
<proteinExistence type="predicted"/>
<dbReference type="Gene3D" id="3.40.50.300">
    <property type="entry name" value="P-loop containing nucleotide triphosphate hydrolases"/>
    <property type="match status" value="1"/>
</dbReference>
<feature type="domain" description="AAA" evidence="1">
    <location>
        <begin position="18"/>
        <end position="154"/>
    </location>
</feature>
<evidence type="ECO:0000259" key="2">
    <source>
        <dbReference type="Pfam" id="PF13635"/>
    </source>
</evidence>
<feature type="domain" description="DUF4143" evidence="2">
    <location>
        <begin position="225"/>
        <end position="387"/>
    </location>
</feature>
<reference evidence="3 4" key="1">
    <citation type="submission" date="2017-10" db="EMBL/GenBank/DDBJ databases">
        <title>Draft genome sequences of strains TRE 1, TRE 9, TRE H and TRI 7, isolated from tamarins, belonging to four potential novel Bifidobacterium species.</title>
        <authorList>
            <person name="Mattarelli P."/>
            <person name="Modesto M."/>
            <person name="Puglisi E."/>
            <person name="Morelli L."/>
            <person name="Spezio C."/>
            <person name="Bonetti A."/>
            <person name="Sandri C."/>
        </authorList>
    </citation>
    <scope>NUCLEOTIDE SEQUENCE [LARGE SCALE GENOMIC DNA]</scope>
    <source>
        <strain evidence="4">TRE1</strain>
    </source>
</reference>
<dbReference type="Proteomes" id="UP000229095">
    <property type="component" value="Unassembled WGS sequence"/>
</dbReference>
<evidence type="ECO:0000313" key="3">
    <source>
        <dbReference type="EMBL" id="PJM72479.1"/>
    </source>
</evidence>
<dbReference type="Pfam" id="PF13635">
    <property type="entry name" value="DUF4143"/>
    <property type="match status" value="1"/>
</dbReference>
<evidence type="ECO:0000259" key="1">
    <source>
        <dbReference type="Pfam" id="PF13173"/>
    </source>
</evidence>
<dbReference type="Pfam" id="PF13173">
    <property type="entry name" value="AAA_14"/>
    <property type="match status" value="1"/>
</dbReference>